<reference evidence="2 3" key="1">
    <citation type="journal article" date="2011" name="J. Bacteriol.">
        <title>Complete genome sequence of the type strain Cupriavidus necator N-1.</title>
        <authorList>
            <person name="Poehlein A."/>
            <person name="Kusian B."/>
            <person name="Friedrich B."/>
            <person name="Daniel R."/>
            <person name="Bowien B."/>
        </authorList>
    </citation>
    <scope>NUCLEOTIDE SEQUENCE [LARGE SCALE GENOMIC DNA]</scope>
    <source>
        <strain evidence="3">ATCC 43291 / DSM 13513 / CCUG 52238 / LMG 8453 / N-1</strain>
    </source>
</reference>
<name>G0EWN4_CUPNN</name>
<proteinExistence type="predicted"/>
<dbReference type="Proteomes" id="UP000006798">
    <property type="component" value="Chromosome 1"/>
</dbReference>
<evidence type="ECO:0000313" key="3">
    <source>
        <dbReference type="Proteomes" id="UP000006798"/>
    </source>
</evidence>
<organism evidence="2 3">
    <name type="scientific">Cupriavidus necator (strain ATCC 43291 / DSM 13513 / CCUG 52238 / LMG 8453 / N-1)</name>
    <name type="common">Ralstonia eutropha</name>
    <dbReference type="NCBI Taxonomy" id="1042878"/>
    <lineage>
        <taxon>Bacteria</taxon>
        <taxon>Pseudomonadati</taxon>
        <taxon>Pseudomonadota</taxon>
        <taxon>Betaproteobacteria</taxon>
        <taxon>Burkholderiales</taxon>
        <taxon>Burkholderiaceae</taxon>
        <taxon>Cupriavidus</taxon>
    </lineage>
</organism>
<gene>
    <name evidence="2" type="primary">gspG2</name>
    <name evidence="2" type="ordered locus">CNE_1c31790</name>
</gene>
<evidence type="ECO:0000256" key="1">
    <source>
        <dbReference type="SAM" id="MobiDB-lite"/>
    </source>
</evidence>
<dbReference type="Gene3D" id="2.70.50.50">
    <property type="entry name" value="chitin-binding protein cbp21"/>
    <property type="match status" value="1"/>
</dbReference>
<accession>G0EWN4</accession>
<dbReference type="KEGG" id="cnc:CNE_1c31790"/>
<dbReference type="AlphaFoldDB" id="G0EWN4"/>
<dbReference type="RefSeq" id="WP_013958048.1">
    <property type="nucleotide sequence ID" value="NC_015726.1"/>
</dbReference>
<dbReference type="GeneID" id="41397346"/>
<dbReference type="HOGENOM" id="CLU_1812548_0_0_4"/>
<protein>
    <submittedName>
        <fullName evidence="2">General secretion pathway protein GspG</fullName>
    </submittedName>
</protein>
<sequence length="142" mass="15234">MPLAARPSGAAAPIPSSNGTRSPGFPQDYSQASVEQAIKDCTPCSGGDLRKAGLDVRSTQWHKTPIKPQSGKIRVMFYATLRALRALRQEAGAAEDDPHLLARIDALLELLTLLGGWMHGMQRLDDEAVQRALCHGAAPEPP</sequence>
<feature type="region of interest" description="Disordered" evidence="1">
    <location>
        <begin position="1"/>
        <end position="32"/>
    </location>
</feature>
<evidence type="ECO:0000313" key="2">
    <source>
        <dbReference type="EMBL" id="AEI78491.1"/>
    </source>
</evidence>
<dbReference type="EMBL" id="CP002877">
    <property type="protein sequence ID" value="AEI78491.1"/>
    <property type="molecule type" value="Genomic_DNA"/>
</dbReference>